<name>A0AA88YEI3_PINIB</name>
<keyword evidence="1" id="KW-0472">Membrane</keyword>
<feature type="signal peptide" evidence="2">
    <location>
        <begin position="1"/>
        <end position="26"/>
    </location>
</feature>
<feature type="transmembrane region" description="Helical" evidence="1">
    <location>
        <begin position="281"/>
        <end position="299"/>
    </location>
</feature>
<gene>
    <name evidence="3" type="ORF">FSP39_012888</name>
</gene>
<keyword evidence="1" id="KW-0812">Transmembrane</keyword>
<reference evidence="3" key="1">
    <citation type="submission" date="2019-08" db="EMBL/GenBank/DDBJ databases">
        <title>The improved chromosome-level genome for the pearl oyster Pinctada fucata martensii using PacBio sequencing and Hi-C.</title>
        <authorList>
            <person name="Zheng Z."/>
        </authorList>
    </citation>
    <scope>NUCLEOTIDE SEQUENCE</scope>
    <source>
        <strain evidence="3">ZZ-2019</strain>
        <tissue evidence="3">Adductor muscle</tissue>
    </source>
</reference>
<evidence type="ECO:0008006" key="5">
    <source>
        <dbReference type="Google" id="ProtNLM"/>
    </source>
</evidence>
<keyword evidence="1" id="KW-1133">Transmembrane helix</keyword>
<dbReference type="EMBL" id="VSWD01000007">
    <property type="protein sequence ID" value="KAK3097758.1"/>
    <property type="molecule type" value="Genomic_DNA"/>
</dbReference>
<evidence type="ECO:0000313" key="4">
    <source>
        <dbReference type="Proteomes" id="UP001186944"/>
    </source>
</evidence>
<organism evidence="3 4">
    <name type="scientific">Pinctada imbricata</name>
    <name type="common">Atlantic pearl-oyster</name>
    <name type="synonym">Pinctada martensii</name>
    <dbReference type="NCBI Taxonomy" id="66713"/>
    <lineage>
        <taxon>Eukaryota</taxon>
        <taxon>Metazoa</taxon>
        <taxon>Spiralia</taxon>
        <taxon>Lophotrochozoa</taxon>
        <taxon>Mollusca</taxon>
        <taxon>Bivalvia</taxon>
        <taxon>Autobranchia</taxon>
        <taxon>Pteriomorphia</taxon>
        <taxon>Pterioida</taxon>
        <taxon>Pterioidea</taxon>
        <taxon>Pteriidae</taxon>
        <taxon>Pinctada</taxon>
    </lineage>
</organism>
<keyword evidence="4" id="KW-1185">Reference proteome</keyword>
<dbReference type="GO" id="GO:0005829">
    <property type="term" value="C:cytosol"/>
    <property type="evidence" value="ECO:0007669"/>
    <property type="project" value="TreeGrafter"/>
</dbReference>
<dbReference type="AlphaFoldDB" id="A0AA88YEI3"/>
<protein>
    <recommendedName>
        <fullName evidence="5">Osteopetrosis-associated transmembrane protein 1</fullName>
    </recommendedName>
</protein>
<keyword evidence="2" id="KW-0732">Signal</keyword>
<feature type="chain" id="PRO_5041682014" description="Osteopetrosis-associated transmembrane protein 1" evidence="2">
    <location>
        <begin position="27"/>
        <end position="359"/>
    </location>
</feature>
<dbReference type="PANTHER" id="PTHR15644:SF2">
    <property type="entry name" value="OSTEOPETROSIS-ASSOCIATED TRANSMEMBRANE PROTEIN 1"/>
    <property type="match status" value="1"/>
</dbReference>
<dbReference type="InterPro" id="IPR019172">
    <property type="entry name" value="Osteopetrosis-assoc_TM_1"/>
</dbReference>
<dbReference type="PANTHER" id="PTHR15644">
    <property type="entry name" value="OSTEOPETROSIS ASSOCIATED TRANSMEMBRANE PROTEIN 1"/>
    <property type="match status" value="1"/>
</dbReference>
<sequence>MKSSIHSFLSVFNLLLVVTFLDGVSGTLTESSDLTSRTSLLLNSNILKQFERDYNLLFSSEKAGNSITDSVPSTNITNPCKEYLSKFSEEAATFVKCAVDKSRPFSLCISCIDSYEGARSMYDKIEQDDNTKGGCHTMLLDNDRVQVLHEINKNMKALWDNAVCDACFKSNSINVDNNGTVTYTLSQGTVQFLTLYYNTSTCIRKYLNVSEYGGFEVESVNSSVCDECRTFYKALNTHFVDMQKASSHHVCMDLVDKMNHTRLVWGSTLHCTESYKENMKIIAIGIFMLFLPVIFYVSGRFCGQRKQIKLMTQKRMSKKAREYHYGSFNEDSESEGLDSHSSEAHAVVYRGNKIILPTE</sequence>
<dbReference type="Proteomes" id="UP001186944">
    <property type="component" value="Unassembled WGS sequence"/>
</dbReference>
<evidence type="ECO:0000256" key="1">
    <source>
        <dbReference type="SAM" id="Phobius"/>
    </source>
</evidence>
<proteinExistence type="predicted"/>
<dbReference type="Pfam" id="PF09777">
    <property type="entry name" value="OSTMP1"/>
    <property type="match status" value="1"/>
</dbReference>
<evidence type="ECO:0000313" key="3">
    <source>
        <dbReference type="EMBL" id="KAK3097758.1"/>
    </source>
</evidence>
<accession>A0AA88YEI3</accession>
<comment type="caution">
    <text evidence="3">The sequence shown here is derived from an EMBL/GenBank/DDBJ whole genome shotgun (WGS) entry which is preliminary data.</text>
</comment>
<evidence type="ECO:0000256" key="2">
    <source>
        <dbReference type="SAM" id="SignalP"/>
    </source>
</evidence>